<dbReference type="EMBL" id="NIVC01000296">
    <property type="protein sequence ID" value="PAA86038.1"/>
    <property type="molecule type" value="Genomic_DNA"/>
</dbReference>
<reference evidence="1 2" key="1">
    <citation type="submission" date="2017-06" db="EMBL/GenBank/DDBJ databases">
        <title>A platform for efficient transgenesis in Macrostomum lignano, a flatworm model organism for stem cell research.</title>
        <authorList>
            <person name="Berezikov E."/>
        </authorList>
    </citation>
    <scope>NUCLEOTIDE SEQUENCE [LARGE SCALE GENOMIC DNA]</scope>
    <source>
        <strain evidence="1">DV1</strain>
        <tissue evidence="1">Whole organism</tissue>
    </source>
</reference>
<evidence type="ECO:0000313" key="2">
    <source>
        <dbReference type="Proteomes" id="UP000215902"/>
    </source>
</evidence>
<dbReference type="OrthoDB" id="6414280at2759"/>
<dbReference type="PANTHER" id="PTHR31389:SF4">
    <property type="entry name" value="LD39211P"/>
    <property type="match status" value="1"/>
</dbReference>
<dbReference type="Proteomes" id="UP000215902">
    <property type="component" value="Unassembled WGS sequence"/>
</dbReference>
<gene>
    <name evidence="1" type="ORF">BOX15_Mlig009839g4</name>
</gene>
<comment type="caution">
    <text evidence="1">The sequence shown here is derived from an EMBL/GenBank/DDBJ whole genome shotgun (WGS) entry which is preliminary data.</text>
</comment>
<feature type="non-terminal residue" evidence="1">
    <location>
        <position position="1"/>
    </location>
</feature>
<dbReference type="PANTHER" id="PTHR31389">
    <property type="entry name" value="LD39211P"/>
    <property type="match status" value="1"/>
</dbReference>
<accession>A0A267GJ02</accession>
<protein>
    <submittedName>
        <fullName evidence="1">Uncharacterized protein</fullName>
    </submittedName>
</protein>
<dbReference type="AlphaFoldDB" id="A0A267GJ02"/>
<proteinExistence type="predicted"/>
<sequence length="429" mass="47093">LLLFSTISCIKMRPRFKLILSIVLLLVVYQLAGHLLPSIYTSHYHLTENIDASVNEASVDAFGTVVAKSSLDDDDWTHASDALLPAAASQSSSRLLSPISLPRFRLSQSSSKPVTSSSLAPSLPPLLAAYTPPEQPGSVVIATAVQSGEQSAAIDLIRSVRDRFNASLPLVLWDLGLTTADLMELSSGAKDGLACPSRWCRLRRFRFDLYPEHVSSRLDTRAYKPFAIGALLRRFGVVVWTDLGGPWPAGFSVGMSGLRPVLEDARAAGLQAWSFPPPTTAFTHPQTFELLNASLHDYRLHRMVSAAHLVLAASPFVHRRLLLPWSRCALRPACWLPAGSGRPFVVLGSGCRFGDIRPYFRYSGCHLYDTSALNVVLGRAYDFNVSAYSCDRKVFGYGLNDTDLANHFSIPGVDFDQLERSALPNEYVR</sequence>
<organism evidence="1 2">
    <name type="scientific">Macrostomum lignano</name>
    <dbReference type="NCBI Taxonomy" id="282301"/>
    <lineage>
        <taxon>Eukaryota</taxon>
        <taxon>Metazoa</taxon>
        <taxon>Spiralia</taxon>
        <taxon>Lophotrochozoa</taxon>
        <taxon>Platyhelminthes</taxon>
        <taxon>Rhabditophora</taxon>
        <taxon>Macrostomorpha</taxon>
        <taxon>Macrostomida</taxon>
        <taxon>Macrostomidae</taxon>
        <taxon>Macrostomum</taxon>
    </lineage>
</organism>
<evidence type="ECO:0000313" key="1">
    <source>
        <dbReference type="EMBL" id="PAA86038.1"/>
    </source>
</evidence>
<keyword evidence="2" id="KW-1185">Reference proteome</keyword>
<dbReference type="STRING" id="282301.A0A267GJ02"/>
<name>A0A267GJ02_9PLAT</name>